<dbReference type="SMART" id="SM00239">
    <property type="entry name" value="C2"/>
    <property type="match status" value="1"/>
</dbReference>
<feature type="domain" description="C2" evidence="1">
    <location>
        <begin position="1"/>
        <end position="103"/>
    </location>
</feature>
<dbReference type="OMA" id="GECHIIL"/>
<dbReference type="InterPro" id="IPR000008">
    <property type="entry name" value="C2_dom"/>
</dbReference>
<evidence type="ECO:0000313" key="3">
    <source>
        <dbReference type="Proteomes" id="UP000070444"/>
    </source>
</evidence>
<reference evidence="2 3" key="1">
    <citation type="journal article" date="2015" name="Genome Biol. Evol.">
        <title>Phylogenomic analyses indicate that early fungi evolved digesting cell walls of algal ancestors of land plants.</title>
        <authorList>
            <person name="Chang Y."/>
            <person name="Wang S."/>
            <person name="Sekimoto S."/>
            <person name="Aerts A.L."/>
            <person name="Choi C."/>
            <person name="Clum A."/>
            <person name="LaButti K.M."/>
            <person name="Lindquist E.A."/>
            <person name="Yee Ngan C."/>
            <person name="Ohm R.A."/>
            <person name="Salamov A.A."/>
            <person name="Grigoriev I.V."/>
            <person name="Spatafora J.W."/>
            <person name="Berbee M.L."/>
        </authorList>
    </citation>
    <scope>NUCLEOTIDE SEQUENCE [LARGE SCALE GENOMIC DNA]</scope>
    <source>
        <strain evidence="2 3">NRRL 28638</strain>
    </source>
</reference>
<dbReference type="AlphaFoldDB" id="A0A137P2Q3"/>
<dbReference type="STRING" id="796925.A0A137P2Q3"/>
<dbReference type="Proteomes" id="UP000070444">
    <property type="component" value="Unassembled WGS sequence"/>
</dbReference>
<dbReference type="PANTHER" id="PTHR47052">
    <property type="entry name" value="CONSERVED SERINE PROLINE-RICH PROTEIN (AFU_ORTHOLOGUE AFUA_2G01790)"/>
    <property type="match status" value="1"/>
</dbReference>
<dbReference type="Gene3D" id="2.60.40.150">
    <property type="entry name" value="C2 domain"/>
    <property type="match status" value="1"/>
</dbReference>
<gene>
    <name evidence="2" type="ORF">CONCODRAFT_79391</name>
</gene>
<dbReference type="OrthoDB" id="270970at2759"/>
<organism evidence="2 3">
    <name type="scientific">Conidiobolus coronatus (strain ATCC 28846 / CBS 209.66 / NRRL 28638)</name>
    <name type="common">Delacroixia coronata</name>
    <dbReference type="NCBI Taxonomy" id="796925"/>
    <lineage>
        <taxon>Eukaryota</taxon>
        <taxon>Fungi</taxon>
        <taxon>Fungi incertae sedis</taxon>
        <taxon>Zoopagomycota</taxon>
        <taxon>Entomophthoromycotina</taxon>
        <taxon>Entomophthoromycetes</taxon>
        <taxon>Entomophthorales</taxon>
        <taxon>Ancylistaceae</taxon>
        <taxon>Conidiobolus</taxon>
    </lineage>
</organism>
<dbReference type="PANTHER" id="PTHR47052:SF3">
    <property type="entry name" value="INGRESSION PROTEIN 1"/>
    <property type="match status" value="1"/>
</dbReference>
<dbReference type="InterPro" id="IPR052981">
    <property type="entry name" value="Ingression_C2_domain"/>
</dbReference>
<dbReference type="InterPro" id="IPR035892">
    <property type="entry name" value="C2_domain_sf"/>
</dbReference>
<keyword evidence="3" id="KW-1185">Reference proteome</keyword>
<proteinExistence type="predicted"/>
<evidence type="ECO:0000313" key="2">
    <source>
        <dbReference type="EMBL" id="KXN69302.1"/>
    </source>
</evidence>
<dbReference type="PROSITE" id="PS50004">
    <property type="entry name" value="C2"/>
    <property type="match status" value="1"/>
</dbReference>
<dbReference type="Pfam" id="PF00168">
    <property type="entry name" value="C2"/>
    <property type="match status" value="1"/>
</dbReference>
<accession>A0A137P2Q3</accession>
<protein>
    <recommendedName>
        <fullName evidence="1">C2 domain-containing protein</fullName>
    </recommendedName>
</protein>
<name>A0A137P2Q3_CONC2</name>
<dbReference type="EMBL" id="KQ964540">
    <property type="protein sequence ID" value="KXN69302.1"/>
    <property type="molecule type" value="Genomic_DNA"/>
</dbReference>
<sequence>MVKGKVEIKVIEAKELANRDLPLGRNDPFVNVIYGDKKFSTQIKKNAGESVTIHEAFTFELKEGIASAKVEVVDKDHMKDDLIGEFELSLAQVIESRSYENWFPIEYKGKTSGQVHLQLSFTPEGEATKK</sequence>
<dbReference type="SUPFAM" id="SSF49562">
    <property type="entry name" value="C2 domain (Calcium/lipid-binding domain, CaLB)"/>
    <property type="match status" value="1"/>
</dbReference>
<evidence type="ECO:0000259" key="1">
    <source>
        <dbReference type="PROSITE" id="PS50004"/>
    </source>
</evidence>